<dbReference type="AlphaFoldDB" id="A0AAV7U6J0"/>
<gene>
    <name evidence="1" type="ORF">NDU88_001460</name>
</gene>
<sequence length="103" mass="11046">MRCPVRGLPSQNEVCRKHAHGRHLPPDALATRYIADEAVRSHRALATKTARLALSRLDWGAGCRVMSGRISPLFSGLANRHAAAQLCPGACGPPHLRASCDAD</sequence>
<proteinExistence type="predicted"/>
<organism evidence="1 2">
    <name type="scientific">Pleurodeles waltl</name>
    <name type="common">Iberian ribbed newt</name>
    <dbReference type="NCBI Taxonomy" id="8319"/>
    <lineage>
        <taxon>Eukaryota</taxon>
        <taxon>Metazoa</taxon>
        <taxon>Chordata</taxon>
        <taxon>Craniata</taxon>
        <taxon>Vertebrata</taxon>
        <taxon>Euteleostomi</taxon>
        <taxon>Amphibia</taxon>
        <taxon>Batrachia</taxon>
        <taxon>Caudata</taxon>
        <taxon>Salamandroidea</taxon>
        <taxon>Salamandridae</taxon>
        <taxon>Pleurodelinae</taxon>
        <taxon>Pleurodeles</taxon>
    </lineage>
</organism>
<name>A0AAV7U6J0_PLEWA</name>
<dbReference type="EMBL" id="JANPWB010000005">
    <property type="protein sequence ID" value="KAJ1184657.1"/>
    <property type="molecule type" value="Genomic_DNA"/>
</dbReference>
<reference evidence="1" key="1">
    <citation type="journal article" date="2022" name="bioRxiv">
        <title>Sequencing and chromosome-scale assembly of the giantPleurodeles waltlgenome.</title>
        <authorList>
            <person name="Brown T."/>
            <person name="Elewa A."/>
            <person name="Iarovenko S."/>
            <person name="Subramanian E."/>
            <person name="Araus A.J."/>
            <person name="Petzold A."/>
            <person name="Susuki M."/>
            <person name="Suzuki K.-i.T."/>
            <person name="Hayashi T."/>
            <person name="Toyoda A."/>
            <person name="Oliveira C."/>
            <person name="Osipova E."/>
            <person name="Leigh N.D."/>
            <person name="Simon A."/>
            <person name="Yun M.H."/>
        </authorList>
    </citation>
    <scope>NUCLEOTIDE SEQUENCE</scope>
    <source>
        <strain evidence="1">20211129_DDA</strain>
        <tissue evidence="1">Liver</tissue>
    </source>
</reference>
<evidence type="ECO:0000313" key="1">
    <source>
        <dbReference type="EMBL" id="KAJ1184657.1"/>
    </source>
</evidence>
<comment type="caution">
    <text evidence="1">The sequence shown here is derived from an EMBL/GenBank/DDBJ whole genome shotgun (WGS) entry which is preliminary data.</text>
</comment>
<protein>
    <submittedName>
        <fullName evidence="1">Uncharacterized protein</fullName>
    </submittedName>
</protein>
<accession>A0AAV7U6J0</accession>
<dbReference type="Proteomes" id="UP001066276">
    <property type="component" value="Chromosome 3_1"/>
</dbReference>
<keyword evidence="2" id="KW-1185">Reference proteome</keyword>
<evidence type="ECO:0000313" key="2">
    <source>
        <dbReference type="Proteomes" id="UP001066276"/>
    </source>
</evidence>